<dbReference type="STRING" id="44252.DJ90_1562"/>
<accession>A0A090ZCX4</accession>
<dbReference type="PANTHER" id="PTHR43742">
    <property type="entry name" value="TRIMETHYLAMINE-N-OXIDE REDUCTASE"/>
    <property type="match status" value="1"/>
</dbReference>
<evidence type="ECO:0000313" key="5">
    <source>
        <dbReference type="EMBL" id="KFN08283.1"/>
    </source>
</evidence>
<dbReference type="GO" id="GO:0016491">
    <property type="term" value="F:oxidoreductase activity"/>
    <property type="evidence" value="ECO:0007669"/>
    <property type="project" value="InterPro"/>
</dbReference>
<proteinExistence type="predicted"/>
<keyword evidence="1" id="KW-0479">Metal-binding</keyword>
<protein>
    <submittedName>
        <fullName evidence="5">Molybdopterin oxidoreductase family protein</fullName>
    </submittedName>
</protein>
<dbReference type="Gene3D" id="3.30.2070.10">
    <property type="entry name" value="Formate dehydrogenase/DMSO reductase"/>
    <property type="match status" value="1"/>
</dbReference>
<dbReference type="Pfam" id="PF00384">
    <property type="entry name" value="Molybdopterin"/>
    <property type="match status" value="1"/>
</dbReference>
<dbReference type="AlphaFoldDB" id="A0A090ZCX4"/>
<reference evidence="5 6" key="1">
    <citation type="submission" date="2014-04" db="EMBL/GenBank/DDBJ databases">
        <authorList>
            <person name="Bishop-Lilly K.A."/>
            <person name="Broomall S.M."/>
            <person name="Chain P.S."/>
            <person name="Chertkov O."/>
            <person name="Coyne S.R."/>
            <person name="Daligault H.E."/>
            <person name="Davenport K.W."/>
            <person name="Erkkila T."/>
            <person name="Frey K.G."/>
            <person name="Gibbons H.S."/>
            <person name="Gu W."/>
            <person name="Jaissle J."/>
            <person name="Johnson S.L."/>
            <person name="Koroleva G.I."/>
            <person name="Ladner J.T."/>
            <person name="Lo C.-C."/>
            <person name="Minogue T.D."/>
            <person name="Munk C."/>
            <person name="Palacios G.F."/>
            <person name="Redden C.L."/>
            <person name="Rosenzweig C.N."/>
            <person name="Scholz M.B."/>
            <person name="Teshima H."/>
            <person name="Xu Y."/>
        </authorList>
    </citation>
    <scope>NUCLEOTIDE SEQUENCE [LARGE SCALE GENOMIC DNA]</scope>
    <source>
        <strain evidence="5 6">8244</strain>
    </source>
</reference>
<dbReference type="PATRIC" id="fig|44252.3.peg.3183"/>
<dbReference type="InterPro" id="IPR009010">
    <property type="entry name" value="Asp_de-COase-like_dom_sf"/>
</dbReference>
<keyword evidence="6" id="KW-1185">Reference proteome</keyword>
<keyword evidence="2" id="KW-0408">Iron</keyword>
<name>A0A090ZCX4_PAEMA</name>
<dbReference type="GO" id="GO:0046872">
    <property type="term" value="F:metal ion binding"/>
    <property type="evidence" value="ECO:0007669"/>
    <property type="project" value="UniProtKB-KW"/>
</dbReference>
<sequence length="339" mass="38779">MIFNAGQNGTRHRLLRITDLFNESVSLAPPIDLLWITSANPMHQAAYSKRFANYLGTVPVVVTVDQYFTATTKMSNLILPTTTHFEELDIVPSFWHDSIALNEQAIAPYFQSKSEWTMMRNLAARLQKEHPDLCSFPLHASEEEYLNAQFNQEVFEHYRIRSISDLRGKIATPDSPAHVCDNIMVKKPAEKYPFYAFDAEQIELQLATPHTKENKGFESYPFLLLTSRNAYTFHSHHLQHLFDEEEAFISIHPKAGAEHRISNGEIVKIYNDQFCLLVKAVYSDKVPSDILLFHAGTNSGIERKLDPMAKWTPDKRTETVRLPGETEMFDTFVTVAALK</sequence>
<evidence type="ECO:0000259" key="4">
    <source>
        <dbReference type="Pfam" id="PF00384"/>
    </source>
</evidence>
<dbReference type="Gene3D" id="2.40.40.20">
    <property type="match status" value="1"/>
</dbReference>
<gene>
    <name evidence="5" type="ORF">DJ90_1562</name>
</gene>
<dbReference type="InterPro" id="IPR006656">
    <property type="entry name" value="Mopterin_OxRdtase"/>
</dbReference>
<evidence type="ECO:0000256" key="2">
    <source>
        <dbReference type="ARBA" id="ARBA00023004"/>
    </source>
</evidence>
<dbReference type="HOGENOM" id="CLU_818446_0_0_9"/>
<dbReference type="InterPro" id="IPR050612">
    <property type="entry name" value="Prok_Mopterin_Oxidored"/>
</dbReference>
<comment type="caution">
    <text evidence="5">The sequence shown here is derived from an EMBL/GenBank/DDBJ whole genome shotgun (WGS) entry which is preliminary data.</text>
</comment>
<dbReference type="GO" id="GO:0051536">
    <property type="term" value="F:iron-sulfur cluster binding"/>
    <property type="evidence" value="ECO:0007669"/>
    <property type="project" value="UniProtKB-KW"/>
</dbReference>
<dbReference type="EMBL" id="JMQA01000029">
    <property type="protein sequence ID" value="KFN08283.1"/>
    <property type="molecule type" value="Genomic_DNA"/>
</dbReference>
<evidence type="ECO:0000256" key="3">
    <source>
        <dbReference type="ARBA" id="ARBA00023014"/>
    </source>
</evidence>
<organism evidence="5 6">
    <name type="scientific">Paenibacillus macerans</name>
    <name type="common">Bacillus macerans</name>
    <dbReference type="NCBI Taxonomy" id="44252"/>
    <lineage>
        <taxon>Bacteria</taxon>
        <taxon>Bacillati</taxon>
        <taxon>Bacillota</taxon>
        <taxon>Bacilli</taxon>
        <taxon>Bacillales</taxon>
        <taxon>Paenibacillaceae</taxon>
        <taxon>Paenibacillus</taxon>
    </lineage>
</organism>
<dbReference type="PANTHER" id="PTHR43742:SF6">
    <property type="entry name" value="OXIDOREDUCTASE YYAE-RELATED"/>
    <property type="match status" value="1"/>
</dbReference>
<dbReference type="Gene3D" id="3.40.50.740">
    <property type="match status" value="1"/>
</dbReference>
<dbReference type="SUPFAM" id="SSF53706">
    <property type="entry name" value="Formate dehydrogenase/DMSO reductase, domains 1-3"/>
    <property type="match status" value="1"/>
</dbReference>
<dbReference type="Proteomes" id="UP000029278">
    <property type="component" value="Unassembled WGS sequence"/>
</dbReference>
<evidence type="ECO:0000256" key="1">
    <source>
        <dbReference type="ARBA" id="ARBA00022723"/>
    </source>
</evidence>
<dbReference type="SUPFAM" id="SSF50692">
    <property type="entry name" value="ADC-like"/>
    <property type="match status" value="1"/>
</dbReference>
<keyword evidence="3" id="KW-0411">Iron-sulfur</keyword>
<feature type="domain" description="Molybdopterin oxidoreductase" evidence="4">
    <location>
        <begin position="30"/>
        <end position="124"/>
    </location>
</feature>
<evidence type="ECO:0000313" key="6">
    <source>
        <dbReference type="Proteomes" id="UP000029278"/>
    </source>
</evidence>